<evidence type="ECO:0000313" key="3">
    <source>
        <dbReference type="EMBL" id="PWK37312.1"/>
    </source>
</evidence>
<keyword evidence="4" id="KW-1185">Reference proteome</keyword>
<evidence type="ECO:0000313" key="4">
    <source>
        <dbReference type="Proteomes" id="UP000245754"/>
    </source>
</evidence>
<feature type="transmembrane region" description="Helical" evidence="2">
    <location>
        <begin position="57"/>
        <end position="74"/>
    </location>
</feature>
<reference evidence="3 4" key="1">
    <citation type="submission" date="2018-05" db="EMBL/GenBank/DDBJ databases">
        <title>Genomic Encyclopedia of Type Strains, Phase IV (KMG-V): Genome sequencing to study the core and pangenomes of soil and plant-associated prokaryotes.</title>
        <authorList>
            <person name="Whitman W."/>
        </authorList>
    </citation>
    <scope>NUCLEOTIDE SEQUENCE [LARGE SCALE GENOMIC DNA]</scope>
    <source>
        <strain evidence="3 4">SLV-132</strain>
    </source>
</reference>
<gene>
    <name evidence="3" type="ORF">C7419_1011194</name>
</gene>
<organism evidence="3 4">
    <name type="scientific">Cupriavidus plantarum</name>
    <dbReference type="NCBI Taxonomy" id="942865"/>
    <lineage>
        <taxon>Bacteria</taxon>
        <taxon>Pseudomonadati</taxon>
        <taxon>Pseudomonadota</taxon>
        <taxon>Betaproteobacteria</taxon>
        <taxon>Burkholderiales</taxon>
        <taxon>Burkholderiaceae</taxon>
        <taxon>Cupriavidus</taxon>
    </lineage>
</organism>
<protein>
    <submittedName>
        <fullName evidence="3">Uncharacterized protein</fullName>
    </submittedName>
</protein>
<name>A0A316EZ35_9BURK</name>
<dbReference type="Proteomes" id="UP000245754">
    <property type="component" value="Unassembled WGS sequence"/>
</dbReference>
<comment type="caution">
    <text evidence="3">The sequence shown here is derived from an EMBL/GenBank/DDBJ whole genome shotgun (WGS) entry which is preliminary data.</text>
</comment>
<evidence type="ECO:0000256" key="1">
    <source>
        <dbReference type="SAM" id="MobiDB-lite"/>
    </source>
</evidence>
<keyword evidence="2" id="KW-1133">Transmembrane helix</keyword>
<keyword evidence="2" id="KW-0472">Membrane</keyword>
<accession>A0A316EZ35</accession>
<proteinExistence type="predicted"/>
<sequence>MPDNPRSKTTEAKTERMFEKRHRKRNAADGMIKVACILCGGTSAALTAAVLIPSGPVITGIATVLGLIGSGLVVRKYG</sequence>
<feature type="compositionally biased region" description="Basic and acidic residues" evidence="1">
    <location>
        <begin position="1"/>
        <end position="18"/>
    </location>
</feature>
<dbReference type="AlphaFoldDB" id="A0A316EZ35"/>
<keyword evidence="2" id="KW-0812">Transmembrane</keyword>
<feature type="transmembrane region" description="Helical" evidence="2">
    <location>
        <begin position="30"/>
        <end position="51"/>
    </location>
</feature>
<dbReference type="RefSeq" id="WP_109581049.1">
    <property type="nucleotide sequence ID" value="NZ_JACBYU010000002.1"/>
</dbReference>
<evidence type="ECO:0000256" key="2">
    <source>
        <dbReference type="SAM" id="Phobius"/>
    </source>
</evidence>
<feature type="region of interest" description="Disordered" evidence="1">
    <location>
        <begin position="1"/>
        <end position="25"/>
    </location>
</feature>
<dbReference type="EMBL" id="QGGT01000001">
    <property type="protein sequence ID" value="PWK37312.1"/>
    <property type="molecule type" value="Genomic_DNA"/>
</dbReference>